<feature type="domain" description="Beta-Casp" evidence="4">
    <location>
        <begin position="253"/>
        <end position="382"/>
    </location>
</feature>
<comment type="caution">
    <text evidence="5">The sequence shown here is derived from an EMBL/GenBank/DDBJ whole genome shotgun (WGS) entry which is preliminary data.</text>
</comment>
<dbReference type="SUPFAM" id="SSF56281">
    <property type="entry name" value="Metallo-hydrolase/oxidoreductase"/>
    <property type="match status" value="1"/>
</dbReference>
<dbReference type="GO" id="GO:0004521">
    <property type="term" value="F:RNA endonuclease activity"/>
    <property type="evidence" value="ECO:0007669"/>
    <property type="project" value="TreeGrafter"/>
</dbReference>
<feature type="domain" description="Metallo-beta-lactamase" evidence="3">
    <location>
        <begin position="13"/>
        <end position="233"/>
    </location>
</feature>
<dbReference type="Pfam" id="PF07521">
    <property type="entry name" value="RMMBL"/>
    <property type="match status" value="1"/>
</dbReference>
<dbReference type="Proteomes" id="UP000294919">
    <property type="component" value="Unassembled WGS sequence"/>
</dbReference>
<dbReference type="PANTHER" id="PTHR11203">
    <property type="entry name" value="CLEAVAGE AND POLYADENYLATION SPECIFICITY FACTOR FAMILY MEMBER"/>
    <property type="match status" value="1"/>
</dbReference>
<dbReference type="OrthoDB" id="9803916at2"/>
<evidence type="ECO:0000313" key="5">
    <source>
        <dbReference type="EMBL" id="TCO71846.1"/>
    </source>
</evidence>
<dbReference type="InterPro" id="IPR036866">
    <property type="entry name" value="RibonucZ/Hydroxyglut_hydro"/>
</dbReference>
<dbReference type="Pfam" id="PF10996">
    <property type="entry name" value="Beta-Casp"/>
    <property type="match status" value="1"/>
</dbReference>
<dbReference type="Gene3D" id="3.60.15.10">
    <property type="entry name" value="Ribonuclease Z/Hydroxyacylglutathione hydrolase-like"/>
    <property type="match status" value="1"/>
</dbReference>
<dbReference type="PANTHER" id="PTHR11203:SF37">
    <property type="entry name" value="INTEGRATOR COMPLEX SUBUNIT 11"/>
    <property type="match status" value="1"/>
</dbReference>
<dbReference type="EMBL" id="SLWV01000020">
    <property type="protein sequence ID" value="TCO71846.1"/>
    <property type="molecule type" value="Genomic_DNA"/>
</dbReference>
<dbReference type="RefSeq" id="WP_132246485.1">
    <property type="nucleotide sequence ID" value="NZ_SLWV01000020.1"/>
</dbReference>
<dbReference type="InterPro" id="IPR050698">
    <property type="entry name" value="MBL"/>
</dbReference>
<dbReference type="SMART" id="SM00849">
    <property type="entry name" value="Lactamase_B"/>
    <property type="match status" value="1"/>
</dbReference>
<dbReference type="InterPro" id="IPR001279">
    <property type="entry name" value="Metallo-B-lactamas"/>
</dbReference>
<organism evidence="5 6">
    <name type="scientific">Marinisporobacter balticus</name>
    <dbReference type="NCBI Taxonomy" id="2018667"/>
    <lineage>
        <taxon>Bacteria</taxon>
        <taxon>Bacillati</taxon>
        <taxon>Bacillota</taxon>
        <taxon>Clostridia</taxon>
        <taxon>Peptostreptococcales</taxon>
        <taxon>Thermotaleaceae</taxon>
        <taxon>Marinisporobacter</taxon>
    </lineage>
</organism>
<dbReference type="InterPro" id="IPR022712">
    <property type="entry name" value="Beta_Casp"/>
</dbReference>
<dbReference type="AlphaFoldDB" id="A0A4R2KM95"/>
<proteinExistence type="predicted"/>
<evidence type="ECO:0000256" key="1">
    <source>
        <dbReference type="ARBA" id="ARBA00022801"/>
    </source>
</evidence>
<dbReference type="CDD" id="cd16295">
    <property type="entry name" value="TTHA0252-CPSF-like_MBL-fold"/>
    <property type="match status" value="1"/>
</dbReference>
<dbReference type="SMART" id="SM01027">
    <property type="entry name" value="Beta-Casp"/>
    <property type="match status" value="1"/>
</dbReference>
<keyword evidence="2" id="KW-0175">Coiled coil</keyword>
<evidence type="ECO:0000259" key="3">
    <source>
        <dbReference type="SMART" id="SM00849"/>
    </source>
</evidence>
<dbReference type="Gene3D" id="3.40.50.10890">
    <property type="match status" value="1"/>
</dbReference>
<name>A0A4R2KM95_9FIRM</name>
<dbReference type="InterPro" id="IPR011108">
    <property type="entry name" value="RMMBL"/>
</dbReference>
<accession>A0A4R2KM95</accession>
<reference evidence="5 6" key="1">
    <citation type="submission" date="2019-03" db="EMBL/GenBank/DDBJ databases">
        <title>Genomic Encyclopedia of Type Strains, Phase IV (KMG-IV): sequencing the most valuable type-strain genomes for metagenomic binning, comparative biology and taxonomic classification.</title>
        <authorList>
            <person name="Goeker M."/>
        </authorList>
    </citation>
    <scope>NUCLEOTIDE SEQUENCE [LARGE SCALE GENOMIC DNA]</scope>
    <source>
        <strain evidence="5 6">DSM 102940</strain>
    </source>
</reference>
<evidence type="ECO:0000313" key="6">
    <source>
        <dbReference type="Proteomes" id="UP000294919"/>
    </source>
</evidence>
<dbReference type="Pfam" id="PF00753">
    <property type="entry name" value="Lactamase_B"/>
    <property type="match status" value="1"/>
</dbReference>
<gene>
    <name evidence="5" type="ORF">EV214_12066</name>
</gene>
<sequence>MQIQFLGAAKVVTGSNYLISTNKYKILLDCGLFQGSKQLEKLNFKDFEFDPTQMDFLLLSHAHIDHSGRIPKLVKDGFNGKIVTTKATKDLCDIMLVDSGHIQESDATWENNKRKRAGLPLLEPLYTAADAKVSLNYFDPCLYDQTIRLNEDITVRFKDAGHILGSSIIELWVTENNKTAKIVFTGDLGMKNKPLLKDPEFIEEADYIIVESTYGNRLHEKIEERTKELIDIINKTALRGGTVIIPSFAINRTQELIYELNKYYAHTKELENFMKVPIYIDSPMAISATEVYRRNSSGFDDTTKKLILSGDDPFHFENLYYVNSQKESMRLNNQPYPKVIISASGMCNAGRVRHHLKHNLWDKNNSVIFVGYQAEGTLGRQLNEGVKKVRLLGEEIAVKAEIYSIEGFSGHADQKDLIIWLKAFKNLPKKIFVVHGEEESAETFAKLLEEKLGVDTIVPNMGYIFEVKDNMLKSYSGEILEPLKKKENILKELQDVYNTFDHLARKTDMLIDDKLLKKEYDQLKNKLLELNQQLLDINMLLSR</sequence>
<keyword evidence="1" id="KW-0378">Hydrolase</keyword>
<evidence type="ECO:0000256" key="2">
    <source>
        <dbReference type="SAM" id="Coils"/>
    </source>
</evidence>
<dbReference type="GO" id="GO:0016787">
    <property type="term" value="F:hydrolase activity"/>
    <property type="evidence" value="ECO:0007669"/>
    <property type="project" value="UniProtKB-KW"/>
</dbReference>
<keyword evidence="6" id="KW-1185">Reference proteome</keyword>
<feature type="coiled-coil region" evidence="2">
    <location>
        <begin position="513"/>
        <end position="540"/>
    </location>
</feature>
<evidence type="ECO:0000259" key="4">
    <source>
        <dbReference type="SMART" id="SM01027"/>
    </source>
</evidence>
<protein>
    <submittedName>
        <fullName evidence="5">Metallo-beta-lactamase family protein</fullName>
    </submittedName>
</protein>